<dbReference type="GO" id="GO:0098609">
    <property type="term" value="P:cell-cell adhesion"/>
    <property type="evidence" value="ECO:0007669"/>
    <property type="project" value="UniProtKB-ARBA"/>
</dbReference>
<dbReference type="GO" id="GO:0005615">
    <property type="term" value="C:extracellular space"/>
    <property type="evidence" value="ECO:0007669"/>
    <property type="project" value="TreeGrafter"/>
</dbReference>
<proteinExistence type="predicted"/>
<evidence type="ECO:0000313" key="5">
    <source>
        <dbReference type="EMBL" id="GIY96638.1"/>
    </source>
</evidence>
<dbReference type="InterPro" id="IPR050373">
    <property type="entry name" value="Fibrinogen_C-term_domain"/>
</dbReference>
<dbReference type="FunFam" id="3.90.215.10:FF:000001">
    <property type="entry name" value="Tenascin isoform 1"/>
    <property type="match status" value="1"/>
</dbReference>
<dbReference type="PROSITE" id="PS51406">
    <property type="entry name" value="FIBRINOGEN_C_2"/>
    <property type="match status" value="1"/>
</dbReference>
<dbReference type="SUPFAM" id="SSF56496">
    <property type="entry name" value="Fibrinogen C-terminal domain-like"/>
    <property type="match status" value="1"/>
</dbReference>
<keyword evidence="1" id="KW-0106">Calcium</keyword>
<dbReference type="CDD" id="cd00087">
    <property type="entry name" value="FReD"/>
    <property type="match status" value="1"/>
</dbReference>
<dbReference type="PANTHER" id="PTHR19143:SF327">
    <property type="entry name" value="FI21813P1-RELATED"/>
    <property type="match status" value="1"/>
</dbReference>
<evidence type="ECO:0000256" key="3">
    <source>
        <dbReference type="ARBA" id="ARBA00053344"/>
    </source>
</evidence>
<accession>A0AAV4XQL3</accession>
<dbReference type="InterPro" id="IPR020837">
    <property type="entry name" value="Fibrinogen_CS"/>
</dbReference>
<reference evidence="5 6" key="1">
    <citation type="submission" date="2021-06" db="EMBL/GenBank/DDBJ databases">
        <title>Caerostris extrusa draft genome.</title>
        <authorList>
            <person name="Kono N."/>
            <person name="Arakawa K."/>
        </authorList>
    </citation>
    <scope>NUCLEOTIDE SEQUENCE [LARGE SCALE GENOMIC DNA]</scope>
</reference>
<dbReference type="EMBL" id="BPLR01018070">
    <property type="protein sequence ID" value="GIY96638.1"/>
    <property type="molecule type" value="Genomic_DNA"/>
</dbReference>
<comment type="caution">
    <text evidence="5">The sequence shown here is derived from an EMBL/GenBank/DDBJ whole genome shotgun (WGS) entry which is preliminary data.</text>
</comment>
<dbReference type="InterPro" id="IPR036056">
    <property type="entry name" value="Fibrinogen-like_C"/>
</dbReference>
<dbReference type="PROSITE" id="PS00514">
    <property type="entry name" value="FIBRINOGEN_C_1"/>
    <property type="match status" value="1"/>
</dbReference>
<evidence type="ECO:0000259" key="4">
    <source>
        <dbReference type="PROSITE" id="PS51406"/>
    </source>
</evidence>
<dbReference type="GO" id="GO:0030246">
    <property type="term" value="F:carbohydrate binding"/>
    <property type="evidence" value="ECO:0007669"/>
    <property type="project" value="UniProtKB-ARBA"/>
</dbReference>
<organism evidence="5 6">
    <name type="scientific">Caerostris extrusa</name>
    <name type="common">Bark spider</name>
    <name type="synonym">Caerostris bankana</name>
    <dbReference type="NCBI Taxonomy" id="172846"/>
    <lineage>
        <taxon>Eukaryota</taxon>
        <taxon>Metazoa</taxon>
        <taxon>Ecdysozoa</taxon>
        <taxon>Arthropoda</taxon>
        <taxon>Chelicerata</taxon>
        <taxon>Arachnida</taxon>
        <taxon>Araneae</taxon>
        <taxon>Araneomorphae</taxon>
        <taxon>Entelegynae</taxon>
        <taxon>Araneoidea</taxon>
        <taxon>Araneidae</taxon>
        <taxon>Caerostris</taxon>
    </lineage>
</organism>
<dbReference type="PANTHER" id="PTHR19143">
    <property type="entry name" value="FIBRINOGEN/TENASCIN/ANGIOPOEITIN"/>
    <property type="match status" value="1"/>
</dbReference>
<gene>
    <name evidence="5" type="ORF">CEXT_235001</name>
</gene>
<dbReference type="InterPro" id="IPR014716">
    <property type="entry name" value="Fibrinogen_a/b/g_C_1"/>
</dbReference>
<dbReference type="AlphaFoldDB" id="A0AAV4XQL3"/>
<dbReference type="NCBIfam" id="NF040941">
    <property type="entry name" value="GGGWT_bact"/>
    <property type="match status" value="1"/>
</dbReference>
<sequence length="373" mass="42741">MIGGINNLPYLVKKDMTLLVYDFSEDILFYVTSVLMNYMFVGLEANECDVTSVRECDCTCLSNKLVLGFGNSSKMAFCRQIILQAAFLAFAFLTVTCEEPKECGTAKSAKAETYLETAAALIDKLRENMPEEGKMDCSCPPKPMDCEEVMQCGHNRSGIYQIWPRNRVMYGSVYVYCDMETSGGGWTVLQRRGDYKRPADFFFKSWNSYKNGFGDLRRDFWLGNDNIYALTNQKKYYLRIDLTDHANNSRYAFYDQFWIDSETHHYKLHAYDYSGDAGDALTKTHDGQKFSTVDRDNDNSTYHCAQKHKGAWWYADCHTSNLNGMYNTDKVKSADGIIWSTFRGSSESLKMTEMKIRPMDFKAGQLDMDIDAV</sequence>
<evidence type="ECO:0000256" key="2">
    <source>
        <dbReference type="ARBA" id="ARBA00023157"/>
    </source>
</evidence>
<name>A0AAV4XQL3_CAEEX</name>
<dbReference type="Pfam" id="PF00147">
    <property type="entry name" value="Fibrinogen_C"/>
    <property type="match status" value="1"/>
</dbReference>
<comment type="function">
    <text evidence="3">Lectin involved in innate immunity. Agglutinates all types of human erythrocytes, Gram-positive and Gram-negative bacteria. Has a stronger agglutinating activity towards Gram-negative bacteria than towards Gram-positive bacteria. Specifically recognizes acetyl group-containing substances on agglutinated cells. The hemagglutinating activity was inhibited by EDTA, acetyl group-containing mono- and disaccharides, N-acetyl derivatives of amino acids, other acetyl group-containing substances, propionamide and benzamide. Enhances the antimicrobial activity of big defensin against Gram-positive bacteria but not against Gram-negative bacteria.</text>
</comment>
<dbReference type="InterPro" id="IPR002181">
    <property type="entry name" value="Fibrinogen_a/b/g_C_dom"/>
</dbReference>
<keyword evidence="6" id="KW-1185">Reference proteome</keyword>
<dbReference type="Gene3D" id="3.90.215.10">
    <property type="entry name" value="Gamma Fibrinogen, chain A, domain 1"/>
    <property type="match status" value="1"/>
</dbReference>
<feature type="domain" description="Fibrinogen C-terminal" evidence="4">
    <location>
        <begin position="137"/>
        <end position="360"/>
    </location>
</feature>
<protein>
    <submittedName>
        <fullName evidence="5">Techylectin-5A</fullName>
    </submittedName>
</protein>
<dbReference type="Proteomes" id="UP001054945">
    <property type="component" value="Unassembled WGS sequence"/>
</dbReference>
<dbReference type="SMART" id="SM00186">
    <property type="entry name" value="FBG"/>
    <property type="match status" value="1"/>
</dbReference>
<evidence type="ECO:0000313" key="6">
    <source>
        <dbReference type="Proteomes" id="UP001054945"/>
    </source>
</evidence>
<evidence type="ECO:0000256" key="1">
    <source>
        <dbReference type="ARBA" id="ARBA00022837"/>
    </source>
</evidence>
<keyword evidence="2" id="KW-1015">Disulfide bond</keyword>